<dbReference type="InterPro" id="IPR035897">
    <property type="entry name" value="Toll_tir_struct_dom_sf"/>
</dbReference>
<dbReference type="PROSITE" id="PS50104">
    <property type="entry name" value="TIR"/>
    <property type="match status" value="1"/>
</dbReference>
<evidence type="ECO:0000256" key="1">
    <source>
        <dbReference type="ARBA" id="ARBA00004167"/>
    </source>
</evidence>
<evidence type="ECO:0000259" key="13">
    <source>
        <dbReference type="PROSITE" id="PS50104"/>
    </source>
</evidence>
<dbReference type="SMART" id="SM00369">
    <property type="entry name" value="LRR_TYP"/>
    <property type="match status" value="4"/>
</dbReference>
<dbReference type="PANTHER" id="PTHR24365:SF541">
    <property type="entry name" value="PROTEIN TOLL-RELATED"/>
    <property type="match status" value="1"/>
</dbReference>
<evidence type="ECO:0000256" key="7">
    <source>
        <dbReference type="ARBA" id="ARBA00022989"/>
    </source>
</evidence>
<dbReference type="InterPro" id="IPR003591">
    <property type="entry name" value="Leu-rich_rpt_typical-subtyp"/>
</dbReference>
<comment type="subcellular location">
    <subcellularLocation>
        <location evidence="1">Membrane</location>
        <topology evidence="1">Single-pass membrane protein</topology>
    </subcellularLocation>
</comment>
<dbReference type="Proteomes" id="UP000828390">
    <property type="component" value="Unassembled WGS sequence"/>
</dbReference>
<organism evidence="14 15">
    <name type="scientific">Dreissena polymorpha</name>
    <name type="common">Zebra mussel</name>
    <name type="synonym">Mytilus polymorpha</name>
    <dbReference type="NCBI Taxonomy" id="45954"/>
    <lineage>
        <taxon>Eukaryota</taxon>
        <taxon>Metazoa</taxon>
        <taxon>Spiralia</taxon>
        <taxon>Lophotrochozoa</taxon>
        <taxon>Mollusca</taxon>
        <taxon>Bivalvia</taxon>
        <taxon>Autobranchia</taxon>
        <taxon>Heteroconchia</taxon>
        <taxon>Euheterodonta</taxon>
        <taxon>Imparidentia</taxon>
        <taxon>Neoheterodontei</taxon>
        <taxon>Myida</taxon>
        <taxon>Dreissenoidea</taxon>
        <taxon>Dreissenidae</taxon>
        <taxon>Dreissena</taxon>
    </lineage>
</organism>
<name>A0A9D4IKQ2_DREPO</name>
<dbReference type="Gene3D" id="3.40.50.10140">
    <property type="entry name" value="Toll/interleukin-1 receptor homology (TIR) domain"/>
    <property type="match status" value="1"/>
</dbReference>
<proteinExistence type="inferred from homology"/>
<sequence>MLILVVVLVRLSGVVSALGDIKCSTENDTGVLTCNGFVPEVIPLNISEVRIENAAGTVIRKEMFNDLTWTVVTRLTIMSKLYVVGDSVTLDSECFKHLTSLSELRIQGAFMLVVDMMAFSGLNYLRLLEVVDCNTDQRLIDALANSANSPLCDVIRLKHIDGNIVHIDHTAMRRKIKILDLSDSVFMSYNLSQLRADDVALQTLNLSGTDFVQRDRCVQPQQTVGAMPNLTTLDLSRAYSLKGTYQERLCSFLDIERHAFFLNIVYTIEPDGLLVLVSNTRTLFVDRMCNNKELNVENGGSVSFVSNVNIKSKLKEVYARYNNMKTCNISLNLTLLNDLELLDLSNYRNEFVNPKAISTLTKLKVLNLSSNKLHKMLENHRTLFASLLNTFTELTIIRLASNGFYDIPINMFVNNHNLVELDLSFNKLTDMSFETKHLSQLRILDMRGNTFKTLSDQAIVSLSNVPAVMVDMRDNHFKCSECSDMTDVERILSVNARLLESSTLQCTTGTEGSKEYKRLDLDRLNSIRNMCKSMKLKKDLTLYGSIFSTATFTVIVLVICILRRRNKVNLRRQKMMANLELLANDATDIKFAALLIYSSADEVFVDDSIYVPLNQTLQQLTGINRNLIATGDRNFRCGGILLNEFLRCLNESLVVLVFLSYDYCRSQFCCNELEKAFQLQKPIILMMKDKVDAELMPPILRQLFNTYVRVLWKLENGQYQLQGTWHDVGSSILEM</sequence>
<keyword evidence="6" id="KW-0677">Repeat</keyword>
<keyword evidence="5 12" id="KW-0732">Signal</keyword>
<keyword evidence="15" id="KW-1185">Reference proteome</keyword>
<feature type="transmembrane region" description="Helical" evidence="11">
    <location>
        <begin position="540"/>
        <end position="562"/>
    </location>
</feature>
<dbReference type="InterPro" id="IPR000157">
    <property type="entry name" value="TIR_dom"/>
</dbReference>
<evidence type="ECO:0000256" key="2">
    <source>
        <dbReference type="ARBA" id="ARBA00009634"/>
    </source>
</evidence>
<evidence type="ECO:0000256" key="6">
    <source>
        <dbReference type="ARBA" id="ARBA00022737"/>
    </source>
</evidence>
<evidence type="ECO:0000313" key="15">
    <source>
        <dbReference type="Proteomes" id="UP000828390"/>
    </source>
</evidence>
<dbReference type="SUPFAM" id="SSF52058">
    <property type="entry name" value="L domain-like"/>
    <property type="match status" value="1"/>
</dbReference>
<reference evidence="14" key="2">
    <citation type="submission" date="2020-11" db="EMBL/GenBank/DDBJ databases">
        <authorList>
            <person name="McCartney M.A."/>
            <person name="Auch B."/>
            <person name="Kono T."/>
            <person name="Mallez S."/>
            <person name="Becker A."/>
            <person name="Gohl D.M."/>
            <person name="Silverstein K.A.T."/>
            <person name="Koren S."/>
            <person name="Bechman K.B."/>
            <person name="Herman A."/>
            <person name="Abrahante J.E."/>
            <person name="Garbe J."/>
        </authorList>
    </citation>
    <scope>NUCLEOTIDE SEQUENCE</scope>
    <source>
        <strain evidence="14">Duluth1</strain>
        <tissue evidence="14">Whole animal</tissue>
    </source>
</reference>
<evidence type="ECO:0000256" key="9">
    <source>
        <dbReference type="ARBA" id="ARBA00023170"/>
    </source>
</evidence>
<dbReference type="AlphaFoldDB" id="A0A9D4IKQ2"/>
<feature type="chain" id="PRO_5039656090" description="TIR domain-containing protein" evidence="12">
    <location>
        <begin position="18"/>
        <end position="735"/>
    </location>
</feature>
<dbReference type="PANTHER" id="PTHR24365">
    <property type="entry name" value="TOLL-LIKE RECEPTOR"/>
    <property type="match status" value="1"/>
</dbReference>
<dbReference type="InterPro" id="IPR032675">
    <property type="entry name" value="LRR_dom_sf"/>
</dbReference>
<evidence type="ECO:0000256" key="8">
    <source>
        <dbReference type="ARBA" id="ARBA00023136"/>
    </source>
</evidence>
<keyword evidence="3" id="KW-0433">Leucine-rich repeat</keyword>
<feature type="domain" description="TIR" evidence="13">
    <location>
        <begin position="589"/>
        <end position="732"/>
    </location>
</feature>
<accession>A0A9D4IKQ2</accession>
<evidence type="ECO:0000256" key="4">
    <source>
        <dbReference type="ARBA" id="ARBA00022692"/>
    </source>
</evidence>
<keyword evidence="7 11" id="KW-1133">Transmembrane helix</keyword>
<dbReference type="GO" id="GO:0005886">
    <property type="term" value="C:plasma membrane"/>
    <property type="evidence" value="ECO:0007669"/>
    <property type="project" value="TreeGrafter"/>
</dbReference>
<keyword evidence="4 11" id="KW-0812">Transmembrane</keyword>
<dbReference type="EMBL" id="JAIWYP010000009">
    <property type="protein sequence ID" value="KAH3777920.1"/>
    <property type="molecule type" value="Genomic_DNA"/>
</dbReference>
<keyword evidence="9" id="KW-0675">Receptor</keyword>
<keyword evidence="10" id="KW-0325">Glycoprotein</keyword>
<evidence type="ECO:0000256" key="12">
    <source>
        <dbReference type="SAM" id="SignalP"/>
    </source>
</evidence>
<dbReference type="InterPro" id="IPR001611">
    <property type="entry name" value="Leu-rich_rpt"/>
</dbReference>
<feature type="signal peptide" evidence="12">
    <location>
        <begin position="1"/>
        <end position="17"/>
    </location>
</feature>
<dbReference type="GO" id="GO:0007165">
    <property type="term" value="P:signal transduction"/>
    <property type="evidence" value="ECO:0007669"/>
    <property type="project" value="InterPro"/>
</dbReference>
<gene>
    <name evidence="14" type="ORF">DPMN_179369</name>
</gene>
<evidence type="ECO:0000256" key="5">
    <source>
        <dbReference type="ARBA" id="ARBA00022729"/>
    </source>
</evidence>
<evidence type="ECO:0000256" key="11">
    <source>
        <dbReference type="SAM" id="Phobius"/>
    </source>
</evidence>
<dbReference type="Pfam" id="PF13855">
    <property type="entry name" value="LRR_8"/>
    <property type="match status" value="1"/>
</dbReference>
<evidence type="ECO:0000256" key="10">
    <source>
        <dbReference type="ARBA" id="ARBA00023180"/>
    </source>
</evidence>
<comment type="similarity">
    <text evidence="2">Belongs to the Toll-like receptor family.</text>
</comment>
<reference evidence="14" key="1">
    <citation type="journal article" date="2019" name="bioRxiv">
        <title>The Genome of the Zebra Mussel, Dreissena polymorpha: A Resource for Invasive Species Research.</title>
        <authorList>
            <person name="McCartney M.A."/>
            <person name="Auch B."/>
            <person name="Kono T."/>
            <person name="Mallez S."/>
            <person name="Zhang Y."/>
            <person name="Obille A."/>
            <person name="Becker A."/>
            <person name="Abrahante J.E."/>
            <person name="Garbe J."/>
            <person name="Badalamenti J.P."/>
            <person name="Herman A."/>
            <person name="Mangelson H."/>
            <person name="Liachko I."/>
            <person name="Sullivan S."/>
            <person name="Sone E.D."/>
            <person name="Koren S."/>
            <person name="Silverstein K.A.T."/>
            <person name="Beckman K.B."/>
            <person name="Gohl D.M."/>
        </authorList>
    </citation>
    <scope>NUCLEOTIDE SEQUENCE</scope>
    <source>
        <strain evidence="14">Duluth1</strain>
        <tissue evidence="14">Whole animal</tissue>
    </source>
</reference>
<keyword evidence="8 11" id="KW-0472">Membrane</keyword>
<protein>
    <recommendedName>
        <fullName evidence="13">TIR domain-containing protein</fullName>
    </recommendedName>
</protein>
<dbReference type="GO" id="GO:0038023">
    <property type="term" value="F:signaling receptor activity"/>
    <property type="evidence" value="ECO:0007669"/>
    <property type="project" value="TreeGrafter"/>
</dbReference>
<dbReference type="PROSITE" id="PS51450">
    <property type="entry name" value="LRR"/>
    <property type="match status" value="1"/>
</dbReference>
<dbReference type="Gene3D" id="3.80.10.10">
    <property type="entry name" value="Ribonuclease Inhibitor"/>
    <property type="match status" value="2"/>
</dbReference>
<comment type="caution">
    <text evidence="14">The sequence shown here is derived from an EMBL/GenBank/DDBJ whole genome shotgun (WGS) entry which is preliminary data.</text>
</comment>
<evidence type="ECO:0000256" key="3">
    <source>
        <dbReference type="ARBA" id="ARBA00022614"/>
    </source>
</evidence>
<evidence type="ECO:0000313" key="14">
    <source>
        <dbReference type="EMBL" id="KAH3777920.1"/>
    </source>
</evidence>
<dbReference type="SUPFAM" id="SSF52200">
    <property type="entry name" value="Toll/Interleukin receptor TIR domain"/>
    <property type="match status" value="1"/>
</dbReference>